<dbReference type="Proteomes" id="UP001501920">
    <property type="component" value="Chromosome 11"/>
</dbReference>
<dbReference type="SMART" id="SM00054">
    <property type="entry name" value="EFh"/>
    <property type="match status" value="4"/>
</dbReference>
<reference evidence="2" key="2">
    <citation type="submission" date="2025-08" db="UniProtKB">
        <authorList>
            <consortium name="Ensembl"/>
        </authorList>
    </citation>
    <scope>IDENTIFICATION</scope>
</reference>
<sequence>MAKFLSHDQINEFKECFSLYDKNHKGRIKAHDLIVVMRCLGCSPTLTEVDRHLKMHNIDRSGELGFSTFLIMMHEQLKQESPEEEIMKALRVMDKQKNGFVLASDLRAKLTALGEKLTDQEVDELFREAGVGNDGCIYYEEFAKMVTLQSTRC</sequence>
<dbReference type="SUPFAM" id="SSF47473">
    <property type="entry name" value="EF-hand"/>
    <property type="match status" value="1"/>
</dbReference>
<dbReference type="Gene3D" id="1.10.238.10">
    <property type="entry name" value="EF-hand"/>
    <property type="match status" value="1"/>
</dbReference>
<dbReference type="Ensembl" id="ENSPNAT00000027940.2">
    <property type="protein sequence ID" value="ENSPNAP00000035246.1"/>
    <property type="gene ID" value="ENSPNAG00000025054.2"/>
</dbReference>
<dbReference type="GeneTree" id="ENSGT00940000157859"/>
<dbReference type="CDD" id="cd00051">
    <property type="entry name" value="EFh"/>
    <property type="match status" value="2"/>
</dbReference>
<evidence type="ECO:0000313" key="3">
    <source>
        <dbReference type="Proteomes" id="UP001501920"/>
    </source>
</evidence>
<reference evidence="2" key="3">
    <citation type="submission" date="2025-09" db="UniProtKB">
        <authorList>
            <consortium name="Ensembl"/>
        </authorList>
    </citation>
    <scope>IDENTIFICATION</scope>
</reference>
<dbReference type="RefSeq" id="XP_017556591.1">
    <property type="nucleotide sequence ID" value="XM_017701102.1"/>
</dbReference>
<organism evidence="2 3">
    <name type="scientific">Pygocentrus nattereri</name>
    <name type="common">Red-bellied piranha</name>
    <dbReference type="NCBI Taxonomy" id="42514"/>
    <lineage>
        <taxon>Eukaryota</taxon>
        <taxon>Metazoa</taxon>
        <taxon>Chordata</taxon>
        <taxon>Craniata</taxon>
        <taxon>Vertebrata</taxon>
        <taxon>Euteleostomi</taxon>
        <taxon>Actinopterygii</taxon>
        <taxon>Neopterygii</taxon>
        <taxon>Teleostei</taxon>
        <taxon>Ostariophysi</taxon>
        <taxon>Characiformes</taxon>
        <taxon>Characoidei</taxon>
        <taxon>Pygocentrus</taxon>
    </lineage>
</organism>
<evidence type="ECO:0000313" key="2">
    <source>
        <dbReference type="Ensembl" id="ENSPNAP00000035246.1"/>
    </source>
</evidence>
<keyword evidence="3" id="KW-1185">Reference proteome</keyword>
<feature type="domain" description="EF-hand" evidence="1">
    <location>
        <begin position="81"/>
        <end position="116"/>
    </location>
</feature>
<dbReference type="OMA" id="HCEQFAK"/>
<proteinExistence type="predicted"/>
<dbReference type="GeneID" id="108429397"/>
<feature type="domain" description="EF-hand" evidence="1">
    <location>
        <begin position="117"/>
        <end position="152"/>
    </location>
</feature>
<dbReference type="PANTHER" id="PTHR23048">
    <property type="entry name" value="MYOSIN LIGHT CHAIN 1, 3"/>
    <property type="match status" value="1"/>
</dbReference>
<dbReference type="InterPro" id="IPR002048">
    <property type="entry name" value="EF_hand_dom"/>
</dbReference>
<dbReference type="Pfam" id="PF13499">
    <property type="entry name" value="EF-hand_7"/>
    <property type="match status" value="2"/>
</dbReference>
<feature type="domain" description="EF-hand" evidence="1">
    <location>
        <begin position="8"/>
        <end position="43"/>
    </location>
</feature>
<dbReference type="InterPro" id="IPR050230">
    <property type="entry name" value="CALM/Myosin/TropC-like"/>
</dbReference>
<dbReference type="PANTHER" id="PTHR23048:SF45">
    <property type="entry name" value="CALMODULIN LIKE 4"/>
    <property type="match status" value="1"/>
</dbReference>
<name>A0A3B4EJ51_PYGNA</name>
<protein>
    <recommendedName>
        <fullName evidence="1">EF-hand domain-containing protein</fullName>
    </recommendedName>
</protein>
<dbReference type="CTD" id="100321746"/>
<dbReference type="STRING" id="42514.ENSPNAP00000035246"/>
<dbReference type="PROSITE" id="PS50222">
    <property type="entry name" value="EF_HAND_2"/>
    <property type="match status" value="3"/>
</dbReference>
<dbReference type="OrthoDB" id="435273at2759"/>
<accession>A0A3B4EJ51</accession>
<evidence type="ECO:0000259" key="1">
    <source>
        <dbReference type="PROSITE" id="PS50222"/>
    </source>
</evidence>
<reference evidence="2 3" key="1">
    <citation type="submission" date="2020-10" db="EMBL/GenBank/DDBJ databases">
        <title>Pygocentrus nattereri (red-bellied piranha) genome, fPygNat1, primary haplotype.</title>
        <authorList>
            <person name="Myers G."/>
            <person name="Meyer A."/>
            <person name="Karagic N."/>
            <person name="Pippel M."/>
            <person name="Winkler S."/>
            <person name="Tracey A."/>
            <person name="Wood J."/>
            <person name="Formenti G."/>
            <person name="Howe K."/>
            <person name="Fedrigo O."/>
            <person name="Jarvis E.D."/>
        </authorList>
    </citation>
    <scope>NUCLEOTIDE SEQUENCE [LARGE SCALE GENOMIC DNA]</scope>
</reference>
<dbReference type="InterPro" id="IPR011992">
    <property type="entry name" value="EF-hand-dom_pair"/>
</dbReference>
<dbReference type="GO" id="GO:0005509">
    <property type="term" value="F:calcium ion binding"/>
    <property type="evidence" value="ECO:0007669"/>
    <property type="project" value="InterPro"/>
</dbReference>
<dbReference type="AlphaFoldDB" id="A0A3B4EJ51"/>
<dbReference type="GO" id="GO:0016460">
    <property type="term" value="C:myosin II complex"/>
    <property type="evidence" value="ECO:0007669"/>
    <property type="project" value="TreeGrafter"/>
</dbReference>
<dbReference type="FunFam" id="1.10.238.10:FF:000001">
    <property type="entry name" value="Calmodulin 1"/>
    <property type="match status" value="1"/>
</dbReference>